<dbReference type="InterPro" id="IPR001638">
    <property type="entry name" value="Solute-binding_3/MltF_N"/>
</dbReference>
<evidence type="ECO:0000256" key="4">
    <source>
        <dbReference type="SAM" id="SignalP"/>
    </source>
</evidence>
<evidence type="ECO:0000259" key="5">
    <source>
        <dbReference type="SMART" id="SM00062"/>
    </source>
</evidence>
<sequence>MIRPTSAGAGFLFAGVLLAVSATAALAQGTGSATLDAVAKRGQLVCGVAGSTAGFSLPDSQGVMRGIDADSCRAVAAAALGDAGKIRFVPTTTTNRFTALQSGEVDMLYRSTTWTLGREGNLGGLFASINFYDGTGFLVKKATNVKSVKEMDGATICVQPGTSTELAIADYFRVNNLKFTPILIQDLAEIQNAYLSGRCDAYSTDASALAAFRFQQGDKATDHVLLPEIISKEPLGAMVRKGDDKWFDLVRWTYFATLIAEEYGITSKNVDTFMSSNIPEIRRLLGLEGDMGKALGVDNKWAYNVIKQVGNAGEIWDRNITPMGIPRGINNLWNKGGLQYAPPMR</sequence>
<protein>
    <submittedName>
        <fullName evidence="6">Amino acid ABC transporter substrate-binding protein</fullName>
    </submittedName>
</protein>
<dbReference type="EMBL" id="JAPDNT010000001">
    <property type="protein sequence ID" value="MCW3473491.1"/>
    <property type="molecule type" value="Genomic_DNA"/>
</dbReference>
<comment type="caution">
    <text evidence="6">The sequence shown here is derived from an EMBL/GenBank/DDBJ whole genome shotgun (WGS) entry which is preliminary data.</text>
</comment>
<organism evidence="6 7">
    <name type="scientific">Limobrevibacterium gyesilva</name>
    <dbReference type="NCBI Taxonomy" id="2991712"/>
    <lineage>
        <taxon>Bacteria</taxon>
        <taxon>Pseudomonadati</taxon>
        <taxon>Pseudomonadota</taxon>
        <taxon>Alphaproteobacteria</taxon>
        <taxon>Acetobacterales</taxon>
        <taxon>Acetobacteraceae</taxon>
        <taxon>Limobrevibacterium</taxon>
    </lineage>
</organism>
<keyword evidence="7" id="KW-1185">Reference proteome</keyword>
<reference evidence="6" key="1">
    <citation type="submission" date="2022-09" db="EMBL/GenBank/DDBJ databases">
        <title>Rhodovastum sp. nov. RN2-1 isolated from soil in Seongnam, South Korea.</title>
        <authorList>
            <person name="Le N.T."/>
        </authorList>
    </citation>
    <scope>NUCLEOTIDE SEQUENCE</scope>
    <source>
        <strain evidence="6">RN2-1</strain>
    </source>
</reference>
<dbReference type="Proteomes" id="UP001165679">
    <property type="component" value="Unassembled WGS sequence"/>
</dbReference>
<dbReference type="AlphaFoldDB" id="A0AA42CEG3"/>
<feature type="signal peptide" evidence="4">
    <location>
        <begin position="1"/>
        <end position="27"/>
    </location>
</feature>
<evidence type="ECO:0000313" key="7">
    <source>
        <dbReference type="Proteomes" id="UP001165679"/>
    </source>
</evidence>
<comment type="similarity">
    <text evidence="1">Belongs to the bacterial solute-binding protein 3 family.</text>
</comment>
<reference evidence="6" key="2">
    <citation type="submission" date="2022-10" db="EMBL/GenBank/DDBJ databases">
        <authorList>
            <person name="Trinh H.N."/>
        </authorList>
    </citation>
    <scope>NUCLEOTIDE SEQUENCE</scope>
    <source>
        <strain evidence="6">RN2-1</strain>
    </source>
</reference>
<dbReference type="GO" id="GO:0006865">
    <property type="term" value="P:amino acid transport"/>
    <property type="evidence" value="ECO:0007669"/>
    <property type="project" value="TreeGrafter"/>
</dbReference>
<name>A0AA42CEG3_9PROT</name>
<accession>A0AA42CEG3</accession>
<dbReference type="Gene3D" id="3.40.190.10">
    <property type="entry name" value="Periplasmic binding protein-like II"/>
    <property type="match status" value="2"/>
</dbReference>
<gene>
    <name evidence="6" type="ORF">OL599_02780</name>
</gene>
<evidence type="ECO:0000313" key="6">
    <source>
        <dbReference type="EMBL" id="MCW3473491.1"/>
    </source>
</evidence>
<keyword evidence="2" id="KW-0813">Transport</keyword>
<dbReference type="SUPFAM" id="SSF53850">
    <property type="entry name" value="Periplasmic binding protein-like II"/>
    <property type="match status" value="1"/>
</dbReference>
<feature type="chain" id="PRO_5041353310" evidence="4">
    <location>
        <begin position="28"/>
        <end position="345"/>
    </location>
</feature>
<dbReference type="SMART" id="SM00062">
    <property type="entry name" value="PBPb"/>
    <property type="match status" value="1"/>
</dbReference>
<dbReference type="InterPro" id="IPR051455">
    <property type="entry name" value="Bact_solute-bind_prot3"/>
</dbReference>
<feature type="domain" description="Solute-binding protein family 3/N-terminal" evidence="5">
    <location>
        <begin position="43"/>
        <end position="271"/>
    </location>
</feature>
<dbReference type="CDD" id="cd13692">
    <property type="entry name" value="PBP2_BztA"/>
    <property type="match status" value="1"/>
</dbReference>
<keyword evidence="3 4" id="KW-0732">Signal</keyword>
<evidence type="ECO:0000256" key="2">
    <source>
        <dbReference type="ARBA" id="ARBA00022448"/>
    </source>
</evidence>
<dbReference type="Pfam" id="PF00497">
    <property type="entry name" value="SBP_bac_3"/>
    <property type="match status" value="1"/>
</dbReference>
<evidence type="ECO:0000256" key="1">
    <source>
        <dbReference type="ARBA" id="ARBA00010333"/>
    </source>
</evidence>
<evidence type="ECO:0000256" key="3">
    <source>
        <dbReference type="ARBA" id="ARBA00022729"/>
    </source>
</evidence>
<dbReference type="PANTHER" id="PTHR30085:SF7">
    <property type="entry name" value="AMINO-ACID ABC TRANSPORTER-BINDING PROTEIN YHDW-RELATED"/>
    <property type="match status" value="1"/>
</dbReference>
<proteinExistence type="inferred from homology"/>
<dbReference type="PANTHER" id="PTHR30085">
    <property type="entry name" value="AMINO ACID ABC TRANSPORTER PERMEASE"/>
    <property type="match status" value="1"/>
</dbReference>